<feature type="region of interest" description="Disordered" evidence="4">
    <location>
        <begin position="662"/>
        <end position="681"/>
    </location>
</feature>
<feature type="compositionally biased region" description="Acidic residues" evidence="4">
    <location>
        <begin position="1189"/>
        <end position="1224"/>
    </location>
</feature>
<evidence type="ECO:0000256" key="4">
    <source>
        <dbReference type="SAM" id="MobiDB-lite"/>
    </source>
</evidence>
<feature type="region of interest" description="Disordered" evidence="4">
    <location>
        <begin position="421"/>
        <end position="507"/>
    </location>
</feature>
<feature type="compositionally biased region" description="Polar residues" evidence="4">
    <location>
        <begin position="662"/>
        <end position="672"/>
    </location>
</feature>
<feature type="compositionally biased region" description="Low complexity" evidence="4">
    <location>
        <begin position="171"/>
        <end position="183"/>
    </location>
</feature>
<evidence type="ECO:0000256" key="3">
    <source>
        <dbReference type="ARBA" id="ARBA00023242"/>
    </source>
</evidence>
<feature type="compositionally biased region" description="Basic and acidic residues" evidence="4">
    <location>
        <begin position="326"/>
        <end position="340"/>
    </location>
</feature>
<feature type="compositionally biased region" description="Acidic residues" evidence="4">
    <location>
        <begin position="644"/>
        <end position="655"/>
    </location>
</feature>
<sequence>MSDSEDEFLSRKKQCQPLIDSEDDENDEKPSETSRLSSSQTSDCNARADAVLPANSLNGEKCDQLPAAGHSNCASDNESRTSQSSNKVRSQSSLPDGSSQSSINRSSSVSSVKRKSSSNSDSSDSGSRSTIISNRSSSQHSTKRLSPDPQASSQSSNTTLVSNEKLNNTKSSVTSSESDSCSEAESKPHDTSVNSTERGSFLPKYHSDNVSDSETTKPKAKKYKLLSDNDLSEDEENHVAIKHYDSGSGGGNQNHYSSERLKLKKEKRKMKLQMLNKLKRKELKEKSGNESSDSESEKNGMFDVSNDRHFDSSRVSSDNSAASDSESEKAKSKTKSDRKSLPQRKSKKIDPKLEIKSKTQKMIRENRISLPYHQPKKRSLDEFLARRKNTPSIPLKATDDVLHVVSEHLLKREKEVKVFYKSESDHSDDGGENVSTVDETVNESTRELQNQENSSEKSMVPVNNADSSLGNDDFVTELENSVEIQENSKSTNNAPVDVSNCDQDPSKNITGMVSGNCESSTMDLDVFSEKESEEFSDQLINVEPRVTLNEVVSEVTNTDFVKPDETNTTESNSPLPQENNLTEVTKVVEENPELNSISALPGIESASKQNTFRSDEEMSANVEHSSKENEAKESVESVSKEPEESTEPPDTDDFDLMIQDSSVSKQPEQNNAEPPDTDDFDLMIQDSCNDTEEGKIDSETVTPKSATDLRNKKLALFSRLKIPLRADIKLQPSPDTVIELETPTISESEFGVYELKKKFEFHSSLRNKPIRKTSTKLSILRTETDSQGEIINVVKETIDISCGEVKEDEEKEKFSIPGAKHTNFKEHMLKSLIEKKKAKWQEYQEEKRKLRGRSSDEEEFDEECSEKSDFEPYHPEDELDDDELEENDIEMEEKRTKRNDFVDDEAEVSFDEDENLKESDVEDEESEKETEAEETAVEGDHESADDEADVEADDKDEDEDSDAEMLSTKKELAESSQPSQEVFKKPSQLFPLFKYNTTGADLENKVLGFENIFDEKSKCEVVTSSQLFEICSGKFATQVEKLNSSDPSDSEFFVDSQHGEDSQNINLSLQDTNDGFNASETRISDNRSFLFSSDESDTEELFARKKKQMRLDDSDDETNVLAPLDDDKSDVEKNDNNIDDAVDEDVVEPNDEEDADELDAFGDDDDVEEELAYNSEEEIITKQKATEFFENEAELSESEWGSEDENEQNLDDLEKEAGDDDVLDEDELKKELGKIHMRQLLDDDQKDVRMLKEMLFEDGDLHSDGKRQRKFQWTNLDDNGFFSKMANDSDEEEVNEEDEEELDINWRKIRHEREMFISQQEKRENLLEEAEAEDETNDSLLLPKTNASDVPAKSNKPNVATNNNISSPDLKLPFKARFKCGSFLTRSKILLDRIAVTVGECKENVTGKAKNHRNFVFAAVSPEKELPNVPETKTEKRKISSKSVMARKKLKLAPTNERGLLAQLALRE</sequence>
<accession>A0AAN9TTD0</accession>
<feature type="compositionally biased region" description="Basic and acidic residues" evidence="4">
    <location>
        <begin position="348"/>
        <end position="367"/>
    </location>
</feature>
<gene>
    <name evidence="5" type="ORF">V9T40_003792</name>
</gene>
<evidence type="ECO:0000256" key="2">
    <source>
        <dbReference type="ARBA" id="ARBA00022553"/>
    </source>
</evidence>
<feature type="compositionally biased region" description="Basic and acidic residues" evidence="4">
    <location>
        <begin position="295"/>
        <end position="312"/>
    </location>
</feature>
<feature type="compositionally biased region" description="Polar residues" evidence="4">
    <location>
        <begin position="566"/>
        <end position="583"/>
    </location>
</feature>
<dbReference type="GO" id="GO:0007095">
    <property type="term" value="P:mitotic G2 DNA damage checkpoint signaling"/>
    <property type="evidence" value="ECO:0007669"/>
    <property type="project" value="TreeGrafter"/>
</dbReference>
<feature type="compositionally biased region" description="Basic and acidic residues" evidence="4">
    <location>
        <begin position="205"/>
        <end position="217"/>
    </location>
</feature>
<dbReference type="EMBL" id="JBBCAQ010000006">
    <property type="protein sequence ID" value="KAK7603793.1"/>
    <property type="molecule type" value="Genomic_DNA"/>
</dbReference>
<feature type="compositionally biased region" description="Low complexity" evidence="4">
    <location>
        <begin position="33"/>
        <end position="42"/>
    </location>
</feature>
<dbReference type="PANTHER" id="PTHR14396:SF10">
    <property type="entry name" value="CLASPIN"/>
    <property type="match status" value="1"/>
</dbReference>
<dbReference type="GO" id="GO:0005634">
    <property type="term" value="C:nucleus"/>
    <property type="evidence" value="ECO:0007669"/>
    <property type="project" value="UniProtKB-SubCell"/>
</dbReference>
<evidence type="ECO:0008006" key="7">
    <source>
        <dbReference type="Google" id="ProtNLM"/>
    </source>
</evidence>
<feature type="compositionally biased region" description="Acidic residues" evidence="4">
    <location>
        <begin position="1137"/>
        <end position="1167"/>
    </location>
</feature>
<name>A0AAN9TTD0_9HEMI</name>
<feature type="compositionally biased region" description="Polar residues" evidence="4">
    <location>
        <begin position="149"/>
        <end position="170"/>
    </location>
</feature>
<feature type="compositionally biased region" description="Acidic residues" evidence="4">
    <location>
        <begin position="902"/>
        <end position="963"/>
    </location>
</feature>
<dbReference type="Proteomes" id="UP001367676">
    <property type="component" value="Unassembled WGS sequence"/>
</dbReference>
<feature type="region of interest" description="Disordered" evidence="4">
    <location>
        <begin position="1"/>
        <end position="378"/>
    </location>
</feature>
<dbReference type="PANTHER" id="PTHR14396">
    <property type="entry name" value="CLASPIN"/>
    <property type="match status" value="1"/>
</dbReference>
<keyword evidence="3" id="KW-0539">Nucleus</keyword>
<feature type="region of interest" description="Disordered" evidence="4">
    <location>
        <begin position="1327"/>
        <end position="1362"/>
    </location>
</feature>
<evidence type="ECO:0000313" key="5">
    <source>
        <dbReference type="EMBL" id="KAK7603793.1"/>
    </source>
</evidence>
<evidence type="ECO:0000256" key="1">
    <source>
        <dbReference type="ARBA" id="ARBA00004123"/>
    </source>
</evidence>
<keyword evidence="6" id="KW-1185">Reference proteome</keyword>
<dbReference type="InterPro" id="IPR024146">
    <property type="entry name" value="Claspin"/>
</dbReference>
<feature type="compositionally biased region" description="Low complexity" evidence="4">
    <location>
        <begin position="313"/>
        <end position="324"/>
    </location>
</feature>
<feature type="compositionally biased region" description="Basic residues" evidence="4">
    <location>
        <begin position="262"/>
        <end position="281"/>
    </location>
</feature>
<dbReference type="GO" id="GO:0010997">
    <property type="term" value="F:anaphase-promoting complex binding"/>
    <property type="evidence" value="ECO:0007669"/>
    <property type="project" value="TreeGrafter"/>
</dbReference>
<feature type="compositionally biased region" description="Acidic residues" evidence="4">
    <location>
        <begin position="877"/>
        <end position="891"/>
    </location>
</feature>
<feature type="region of interest" description="Disordered" evidence="4">
    <location>
        <begin position="557"/>
        <end position="656"/>
    </location>
</feature>
<dbReference type="GO" id="GO:0033314">
    <property type="term" value="P:mitotic DNA replication checkpoint signaling"/>
    <property type="evidence" value="ECO:0007669"/>
    <property type="project" value="TreeGrafter"/>
</dbReference>
<evidence type="ECO:0000313" key="6">
    <source>
        <dbReference type="Proteomes" id="UP001367676"/>
    </source>
</evidence>
<reference evidence="5 6" key="1">
    <citation type="submission" date="2024-03" db="EMBL/GenBank/DDBJ databases">
        <title>Adaptation during the transition from Ophiocordyceps entomopathogen to insect associate is accompanied by gene loss and intensified selection.</title>
        <authorList>
            <person name="Ward C.M."/>
            <person name="Onetto C.A."/>
            <person name="Borneman A.R."/>
        </authorList>
    </citation>
    <scope>NUCLEOTIDE SEQUENCE [LARGE SCALE GENOMIC DNA]</scope>
    <source>
        <strain evidence="5">AWRI1</strain>
        <tissue evidence="5">Single Adult Female</tissue>
    </source>
</reference>
<feature type="compositionally biased region" description="Basic and acidic residues" evidence="4">
    <location>
        <begin position="865"/>
        <end position="876"/>
    </location>
</feature>
<feature type="compositionally biased region" description="Polar residues" evidence="4">
    <location>
        <begin position="433"/>
        <end position="457"/>
    </location>
</feature>
<comment type="caution">
    <text evidence="5">The sequence shown here is derived from an EMBL/GenBank/DDBJ whole genome shotgun (WGS) entry which is preliminary data.</text>
</comment>
<organism evidence="5 6">
    <name type="scientific">Parthenolecanium corni</name>
    <dbReference type="NCBI Taxonomy" id="536013"/>
    <lineage>
        <taxon>Eukaryota</taxon>
        <taxon>Metazoa</taxon>
        <taxon>Ecdysozoa</taxon>
        <taxon>Arthropoda</taxon>
        <taxon>Hexapoda</taxon>
        <taxon>Insecta</taxon>
        <taxon>Pterygota</taxon>
        <taxon>Neoptera</taxon>
        <taxon>Paraneoptera</taxon>
        <taxon>Hemiptera</taxon>
        <taxon>Sternorrhyncha</taxon>
        <taxon>Coccoidea</taxon>
        <taxon>Coccidae</taxon>
        <taxon>Parthenolecanium</taxon>
    </lineage>
</organism>
<comment type="subcellular location">
    <subcellularLocation>
        <location evidence="1">Nucleus</location>
    </subcellularLocation>
</comment>
<feature type="compositionally biased region" description="Basic and acidic residues" evidence="4">
    <location>
        <begin position="624"/>
        <end position="643"/>
    </location>
</feature>
<feature type="region of interest" description="Disordered" evidence="4">
    <location>
        <begin position="846"/>
        <end position="983"/>
    </location>
</feature>
<feature type="compositionally biased region" description="Basic and acidic residues" evidence="4">
    <location>
        <begin position="892"/>
        <end position="901"/>
    </location>
</feature>
<feature type="region of interest" description="Disordered" evidence="4">
    <location>
        <begin position="1188"/>
        <end position="1224"/>
    </location>
</feature>
<feature type="region of interest" description="Disordered" evidence="4">
    <location>
        <begin position="1108"/>
        <end position="1167"/>
    </location>
</feature>
<proteinExistence type="predicted"/>
<feature type="compositionally biased region" description="Polar residues" evidence="4">
    <location>
        <begin position="478"/>
        <end position="507"/>
    </location>
</feature>
<keyword evidence="2" id="KW-0597">Phosphoprotein</keyword>
<feature type="compositionally biased region" description="Low complexity" evidence="4">
    <location>
        <begin position="82"/>
        <end position="140"/>
    </location>
</feature>
<feature type="compositionally biased region" description="Acidic residues" evidence="4">
    <location>
        <begin position="1327"/>
        <end position="1337"/>
    </location>
</feature>
<protein>
    <recommendedName>
        <fullName evidence="7">Claspin</fullName>
    </recommendedName>
</protein>